<accession>A0AAN9BG93</accession>
<keyword evidence="2" id="KW-1185">Reference proteome</keyword>
<dbReference type="EMBL" id="JBAMIC010000008">
    <property type="protein sequence ID" value="KAK7104977.1"/>
    <property type="molecule type" value="Genomic_DNA"/>
</dbReference>
<name>A0AAN9BG93_9CAEN</name>
<evidence type="ECO:0000313" key="2">
    <source>
        <dbReference type="Proteomes" id="UP001374579"/>
    </source>
</evidence>
<gene>
    <name evidence="1" type="ORF">V1264_019609</name>
</gene>
<evidence type="ECO:0000313" key="1">
    <source>
        <dbReference type="EMBL" id="KAK7104977.1"/>
    </source>
</evidence>
<dbReference type="InterPro" id="IPR016024">
    <property type="entry name" value="ARM-type_fold"/>
</dbReference>
<proteinExistence type="predicted"/>
<dbReference type="SUPFAM" id="SSF48371">
    <property type="entry name" value="ARM repeat"/>
    <property type="match status" value="1"/>
</dbReference>
<dbReference type="PANTHER" id="PTHR46270:SF2">
    <property type="entry name" value="TIR DOMAIN-CONTAINING PROTEIN"/>
    <property type="match status" value="1"/>
</dbReference>
<dbReference type="InterPro" id="IPR011989">
    <property type="entry name" value="ARM-like"/>
</dbReference>
<organism evidence="1 2">
    <name type="scientific">Littorina saxatilis</name>
    <dbReference type="NCBI Taxonomy" id="31220"/>
    <lineage>
        <taxon>Eukaryota</taxon>
        <taxon>Metazoa</taxon>
        <taxon>Spiralia</taxon>
        <taxon>Lophotrochozoa</taxon>
        <taxon>Mollusca</taxon>
        <taxon>Gastropoda</taxon>
        <taxon>Caenogastropoda</taxon>
        <taxon>Littorinimorpha</taxon>
        <taxon>Littorinoidea</taxon>
        <taxon>Littorinidae</taxon>
        <taxon>Littorina</taxon>
    </lineage>
</organism>
<comment type="caution">
    <text evidence="1">The sequence shown here is derived from an EMBL/GenBank/DDBJ whole genome shotgun (WGS) entry which is preliminary data.</text>
</comment>
<reference evidence="1 2" key="1">
    <citation type="submission" date="2024-02" db="EMBL/GenBank/DDBJ databases">
        <title>Chromosome-scale genome assembly of the rough periwinkle Littorina saxatilis.</title>
        <authorList>
            <person name="De Jode A."/>
            <person name="Faria R."/>
            <person name="Formenti G."/>
            <person name="Sims Y."/>
            <person name="Smith T.P."/>
            <person name="Tracey A."/>
            <person name="Wood J.M.D."/>
            <person name="Zagrodzka Z.B."/>
            <person name="Johannesson K."/>
            <person name="Butlin R.K."/>
            <person name="Leder E.H."/>
        </authorList>
    </citation>
    <scope>NUCLEOTIDE SEQUENCE [LARGE SCALE GENOMIC DNA]</scope>
    <source>
        <strain evidence="1">Snail1</strain>
        <tissue evidence="1">Muscle</tissue>
    </source>
</reference>
<protein>
    <submittedName>
        <fullName evidence="1">Uncharacterized protein</fullName>
    </submittedName>
</protein>
<dbReference type="Proteomes" id="UP001374579">
    <property type="component" value="Unassembled WGS sequence"/>
</dbReference>
<dbReference type="Gene3D" id="1.25.10.10">
    <property type="entry name" value="Leucine-rich Repeat Variant"/>
    <property type="match status" value="2"/>
</dbReference>
<dbReference type="AlphaFoldDB" id="A0AAN9BG93"/>
<dbReference type="PANTHER" id="PTHR46270">
    <property type="entry name" value="ARMADILLO-TYPE FOLD-RELATED"/>
    <property type="match status" value="1"/>
</dbReference>
<sequence length="517" mass="56885">MATDIDDQTQVAAESGQVSSLCPEDEQVVVKLYQTCPLLWPVFGHIIAFCDAADEDSGNYETLNHSLFQVVGLYTRSVADIVYLGQFAAAAGFAEQAVKVLRPNVGELGVSLVSIPQRRDSKMLCFGMLLSLFHNFTHYSNEFRPRLAKTTVFNDFVECLRTLKHLPPEILAESEFCDSMLGILHNCCKNPDVVPIAKHLDMVPLIADFLHKKPCTSIQVTALLLLAFIVDEGQLCLMEMDHDVLQHCLSGGQTALTSPNPKSGLHVEELVVGWSLLARLEFNRRLMVAKEGAVDPLKTVLQTGTEPEKEAAAATFLQLAMDAANAQIFQRNRGLVEALSALQHTENHKIRQAVLDTLHTIGQAGSEEVVVEENTALYDVLANQMNTLSILGMGKVEFLLSQLTDITSGGSSASDDVTCVQIVKALREMTREDSCQREILARGGLGLIENVLHSDSDDRKLESLKLLLKLASCKEHCVVIQGQTELMRIVQSLTLQNNEELRHTATHVIETVGHHVT</sequence>